<dbReference type="InterPro" id="IPR058240">
    <property type="entry name" value="rSAM_sf"/>
</dbReference>
<dbReference type="Pfam" id="PF04055">
    <property type="entry name" value="Radical_SAM"/>
    <property type="match status" value="1"/>
</dbReference>
<name>A0AAE0VMX7_9BIVA</name>
<dbReference type="Pfam" id="PF14371">
    <property type="entry name" value="DUF4412"/>
    <property type="match status" value="1"/>
</dbReference>
<keyword evidence="5" id="KW-0479">Metal-binding</keyword>
<dbReference type="SFLD" id="SFLDF00274">
    <property type="entry name" value="ribosomal_protein_S12_methylth"/>
    <property type="match status" value="1"/>
</dbReference>
<dbReference type="NCBIfam" id="TIGR04183">
    <property type="entry name" value="Por_Secre_tail"/>
    <property type="match status" value="1"/>
</dbReference>
<reference evidence="12" key="3">
    <citation type="submission" date="2023-05" db="EMBL/GenBank/DDBJ databases">
        <authorList>
            <person name="Smith C.H."/>
        </authorList>
    </citation>
    <scope>NUCLEOTIDE SEQUENCE</scope>
    <source>
        <strain evidence="12">CHS0354</strain>
        <tissue evidence="12">Mantle</tissue>
    </source>
</reference>
<comment type="caution">
    <text evidence="12">The sequence shown here is derived from an EMBL/GenBank/DDBJ whole genome shotgun (WGS) entry which is preliminary data.</text>
</comment>
<dbReference type="GO" id="GO:0046872">
    <property type="term" value="F:metal ion binding"/>
    <property type="evidence" value="ECO:0007669"/>
    <property type="project" value="UniProtKB-KW"/>
</dbReference>
<dbReference type="InterPro" id="IPR026444">
    <property type="entry name" value="Secre_tail"/>
</dbReference>
<comment type="cofactor">
    <cofactor evidence="1">
        <name>[4Fe-4S] cluster</name>
        <dbReference type="ChEBI" id="CHEBI:49883"/>
    </cofactor>
</comment>
<dbReference type="InterPro" id="IPR013848">
    <property type="entry name" value="Methylthiotransferase_N"/>
</dbReference>
<reference evidence="12" key="1">
    <citation type="journal article" date="2021" name="Genome Biol. Evol.">
        <title>A High-Quality Reference Genome for a Parasitic Bivalve with Doubly Uniparental Inheritance (Bivalvia: Unionida).</title>
        <authorList>
            <person name="Smith C.H."/>
        </authorList>
    </citation>
    <scope>NUCLEOTIDE SEQUENCE</scope>
    <source>
        <strain evidence="12">CHS0354</strain>
    </source>
</reference>
<keyword evidence="2" id="KW-0004">4Fe-4S</keyword>
<keyword evidence="3" id="KW-0963">Cytoplasm</keyword>
<dbReference type="InterPro" id="IPR002792">
    <property type="entry name" value="TRAM_dom"/>
</dbReference>
<dbReference type="Gene3D" id="3.80.30.20">
    <property type="entry name" value="tm_1862 like domain"/>
    <property type="match status" value="1"/>
</dbReference>
<keyword evidence="9" id="KW-1015">Disulfide bond</keyword>
<dbReference type="InterPro" id="IPR019316">
    <property type="entry name" value="G8_domain"/>
</dbReference>
<dbReference type="InterPro" id="IPR023404">
    <property type="entry name" value="rSAM_horseshoe"/>
</dbReference>
<dbReference type="EMBL" id="JAEAOA010001427">
    <property type="protein sequence ID" value="KAK3582585.1"/>
    <property type="molecule type" value="Genomic_DNA"/>
</dbReference>
<dbReference type="PROSITE" id="PS01278">
    <property type="entry name" value="MTTASE_RADICAL"/>
    <property type="match status" value="1"/>
</dbReference>
<dbReference type="SUPFAM" id="SSF102114">
    <property type="entry name" value="Radical SAM enzymes"/>
    <property type="match status" value="1"/>
</dbReference>
<dbReference type="InterPro" id="IPR001791">
    <property type="entry name" value="Laminin_G"/>
</dbReference>
<reference evidence="12" key="2">
    <citation type="journal article" date="2021" name="Genome Biol. Evol.">
        <title>Developing a high-quality reference genome for a parasitic bivalve with doubly uniparental inheritance (Bivalvia: Unionida).</title>
        <authorList>
            <person name="Smith C.H."/>
        </authorList>
    </citation>
    <scope>NUCLEOTIDE SEQUENCE</scope>
    <source>
        <strain evidence="12">CHS0354</strain>
        <tissue evidence="12">Mantle</tissue>
    </source>
</reference>
<feature type="domain" description="Radical SAM core" evidence="11">
    <location>
        <begin position="144"/>
        <end position="380"/>
    </location>
</feature>
<dbReference type="Pfam" id="PF13385">
    <property type="entry name" value="Laminin_G_3"/>
    <property type="match status" value="3"/>
</dbReference>
<evidence type="ECO:0000256" key="5">
    <source>
        <dbReference type="ARBA" id="ARBA00022723"/>
    </source>
</evidence>
<dbReference type="InterPro" id="IPR006638">
    <property type="entry name" value="Elp3/MiaA/NifB-like_rSAM"/>
</dbReference>
<keyword evidence="4" id="KW-0949">S-adenosyl-L-methionine</keyword>
<dbReference type="SFLD" id="SFLDG01061">
    <property type="entry name" value="methylthiotransferase"/>
    <property type="match status" value="1"/>
</dbReference>
<evidence type="ECO:0000313" key="13">
    <source>
        <dbReference type="Proteomes" id="UP001195483"/>
    </source>
</evidence>
<dbReference type="Gene3D" id="3.40.50.12160">
    <property type="entry name" value="Methylthiotransferase, N-terminal domain"/>
    <property type="match status" value="1"/>
</dbReference>
<keyword evidence="8" id="KW-0411">Iron-sulfur</keyword>
<dbReference type="InterPro" id="IPR007197">
    <property type="entry name" value="rSAM"/>
</dbReference>
<dbReference type="SFLD" id="SFLDS00029">
    <property type="entry name" value="Radical_SAM"/>
    <property type="match status" value="1"/>
</dbReference>
<dbReference type="PROSITE" id="PS51449">
    <property type="entry name" value="MTTASE_N"/>
    <property type="match status" value="1"/>
</dbReference>
<dbReference type="InterPro" id="IPR012340">
    <property type="entry name" value="NA-bd_OB-fold"/>
</dbReference>
<evidence type="ECO:0000259" key="11">
    <source>
        <dbReference type="PROSITE" id="PS51918"/>
    </source>
</evidence>
<dbReference type="InterPro" id="IPR005839">
    <property type="entry name" value="Methylthiotransferase"/>
</dbReference>
<evidence type="ECO:0000256" key="4">
    <source>
        <dbReference type="ARBA" id="ARBA00022691"/>
    </source>
</evidence>
<protein>
    <submittedName>
        <fullName evidence="12">Uncharacterized protein</fullName>
    </submittedName>
</protein>
<keyword evidence="13" id="KW-1185">Reference proteome</keyword>
<dbReference type="InterPro" id="IPR020612">
    <property type="entry name" value="Methylthiotransferase_CS"/>
</dbReference>
<dbReference type="GO" id="GO:0005829">
    <property type="term" value="C:cytosol"/>
    <property type="evidence" value="ECO:0007669"/>
    <property type="project" value="TreeGrafter"/>
</dbReference>
<evidence type="ECO:0000256" key="2">
    <source>
        <dbReference type="ARBA" id="ARBA00022485"/>
    </source>
</evidence>
<dbReference type="GO" id="GO:0051539">
    <property type="term" value="F:4 iron, 4 sulfur cluster binding"/>
    <property type="evidence" value="ECO:0007669"/>
    <property type="project" value="UniProtKB-KW"/>
</dbReference>
<evidence type="ECO:0000256" key="6">
    <source>
        <dbReference type="ARBA" id="ARBA00022729"/>
    </source>
</evidence>
<evidence type="ECO:0000256" key="3">
    <source>
        <dbReference type="ARBA" id="ARBA00022490"/>
    </source>
</evidence>
<gene>
    <name evidence="12" type="ORF">CHS0354_024139</name>
</gene>
<dbReference type="Gene3D" id="2.60.120.200">
    <property type="match status" value="4"/>
</dbReference>
<dbReference type="InterPro" id="IPR038135">
    <property type="entry name" value="Methylthiotransferase_N_sf"/>
</dbReference>
<dbReference type="SFLD" id="SFLDG01082">
    <property type="entry name" value="B12-binding_domain_containing"/>
    <property type="match status" value="1"/>
</dbReference>
<dbReference type="CDD" id="cd01335">
    <property type="entry name" value="Radical_SAM"/>
    <property type="match status" value="1"/>
</dbReference>
<dbReference type="InterPro" id="IPR013320">
    <property type="entry name" value="ConA-like_dom_sf"/>
</dbReference>
<dbReference type="Gene3D" id="2.40.50.140">
    <property type="entry name" value="Nucleic acid-binding proteins"/>
    <property type="match status" value="1"/>
</dbReference>
<dbReference type="Proteomes" id="UP001195483">
    <property type="component" value="Unassembled WGS sequence"/>
</dbReference>
<dbReference type="Pfam" id="PF10162">
    <property type="entry name" value="G8"/>
    <property type="match status" value="1"/>
</dbReference>
<dbReference type="SMART" id="SM00560">
    <property type="entry name" value="LamGL"/>
    <property type="match status" value="3"/>
</dbReference>
<evidence type="ECO:0000256" key="9">
    <source>
        <dbReference type="ARBA" id="ARBA00023157"/>
    </source>
</evidence>
<dbReference type="InterPro" id="IPR005840">
    <property type="entry name" value="Ribosomal_uS12_MeSTrfase_RimO"/>
</dbReference>
<sequence length="5963" mass="654160">MNAGTYKVCVVTLGCSKNTVDSERLIHQLTSRSIAVTDNPKQSDILIVNTCGFIDEAKLESIRAISEGIELKKMGRVKKLLVIGCLSERYKQDLEKEMPEVDRFFGVMDFGTKQLTSVLREIEECFKHDLLGFNKPITQQRQLLTPRHTAYMKISEGCNNPCSFCAIPLMRGSYQSRPLQDLLIEAESLRTNGVKELNLVAQDLTYYGLDLYGKRTLANLLTELATASNSVGSIPFERIRLLYAYPAKFPLDILPVIQNNENICKYLDMPIQHVNNDVLKSMRRGITKEKLSDLISKIRDTIPNIRLRTTFIIGYPNETEKAFDELCQFIQEVKFDRLGCFMYSQEENTSAFTLGDTWTECEKEQRMNTIMSIQESISLQKNLSLVGQTFKVLVERIEEGMLVGRTEFDAPEVDHEFYIRIPNQNNESGENKKRLSIPYQVNTLVGKLRITFYVRGNDLRVDVLKENEKGKYELQQSAFLLDHKKSMLFDFNTKVGSEIKTRMLAGASVESSQFKNVKIEKKGIEKVVRFQSQRVDLKSDTLTLAKIWFSKDILDERLIRKIVQLGMIPGVDPYVVGKLHSLNIIGFPVKLEIGNAVSLVLEKMKKKYTLLCMVLSFGLCGSLSAATYKSKPGATSSSWAINLTWEPNGVPSINDTVIISSSSTVTLSGTGTGDAFNLTIEDGGTLTLSNNAHLRVANDILVKEQGTLNLNRQKITVGSGFRMLGTAFSNVTQIGGTVEVLEPNNKNFLGLTLSVTLDAVDLDMRKITVLDALIISHPYGALLRSKLMAFEVDVKEGRLSHSGNLIGIPNTPSGTTNIYPSLTAQDDNSASGGAVGLSTAVGVASSVSMEQGQTPFTLKAQLSIIGQIGGEDTLVSRVKSILSAKYGFEIVLKRNASVSPVQDTLLLNCYNSSKVTISKLNLASLLEGGKWFDVTVVSNPASKKVSWYIGGILVGETTYSYSDFVVNYGEANIVLHKRKFAQLDEVVLWNDAKSTEAISALINRKVLGYSENLVASYPMDEVQGDTLYDFSSQKKHIIAKGINRISSGAALNRVLTSTNEQTFVNQGVGKLTLNQGRALEITRQSTQTATFHVSYFGSVTPDNTASASSLPLGVENIVASVGRWNIVASSANRNNETLSFSLKTEKMELSQNADMSTFVWLFRYSTYSSWRYGGRIDVSNTSTVTSEDLSMNGWIEVAIGQIPKASSTIRTGNWSDPATWADMTIPKNGASVKINHTVTLDQTVTVSRLDLGENLITTPFTNLTVTDSLRIATGKSLISKKNFTLVLSRNIGTKTMYLPGGTYHNLLVLTPITFLSDVAVIDTLVLNDNITANGKMLWFGGSTEAGTFRKKPTVTTNIPTVNYIVNDNGAVSATVNPLNFQLSNTQVRLQLARTPAFSGVITTTAPLNFNNNNGVSNTFTLTTGLRYVARLIVSLNNSDTVKYLGSNYFGSRVARNTVSSGLWSDPMTWENGVVPDVQDTALIRHVVWLGENATVAKTEITSAGYLNIKSFVFSTGSLKIDVGGNIATDDGGKLRLTAIQTFDLPENGFRGLHKLEITSATAKLTSELAIADSLILGTGAQLNPNGNNFWYRRSTVQPSYQNKVVSSSSAGLTVKMNPGYNFSNTEADLWIEYATNLAFNIGFVSGRSELRTLGTDSIRQTLTLPNPNEKYVARFRVSMGGVSVVYDPFDLSGNVRNFIHVGTGAGNNQNDWNPVGMPGRQDTIELAANFADLVLNNGTAPFQSRPNLDVASIKLGGGKIIEAHRGSKISVTHSIRSFGSAPQGGRMVGSNTHSNTQIANHLPRLTISEELQSDPKFLLPDSVIGSPITNSNWRLVINRTNGVQLNGNLTLDSLDIRKGVLYRINEDRTKLYNVKVKGIIGAQNVFPRIEDGKPKKRSTVRNGDWADPGTWKGYLPPVSPLDTIEINHNVTMSTVDTVRVLILAGGTLNLEDSLMVSENILSYGGTLRTGVDPDAALVLIGNQKVVLPKVIASLNSLSIRSNKEVILENDLNITGKLMNNGRLVRNLYHVRFLELSGYGSILPSLDQQAIYSGAALLFSGLPIQVLKNRRLVVPHHPRYNENKFTVEAWIRADAFPETGFYATVLSKAEYGKGFYLSVESNGQLSFSVNTNEQGLIRARSSFSLRKGEWYHVAGVFTGSACIVYINGIEVARESRASILTLLGSSQSMEIGSSSATGVLTPFVGAIDEVRYWRIARSELNLNNDKSSQLDYGHSSLLAYYRMDEVVGDTVYDFTSNNNHAYFDANTDDNFKIQRITSGAKIETLFGTVVSDFSVADGGVPNGVIQVYSETGGVISGKYGVVNTTDYSNTNEFYLPAGIVIHSSGTRVAKFITSSGTSSWRDAVFRLSTSTIGTSINSTAVLLMRRSPFGVWKNLGGINDAPDVVSATSKVVFGGYMEVQYGVWKNYVTVKSGLWNESTTWNTNSVPNNSSNVIVQNVIVQYKTTIANFQNVVVKDLTLLDTLILESGARLEIKGSLTITGNGHLLTKKGSDLYLNPAVPPYSTAPVDIPAGLTSAAKLTLSNANFKLNGNIAVKEQLSGAQGGTNLNRNGFIVWSPDVQNISPPNPVPQYLTVNLEKQQASAGVTLNMNFENSFLQDVTIPFVDFIPSIPTGNVRAVTVVNMTPSSLTMRENLATGQYKSRLSLVVNGGKDTVQYSESSWFFGVDLTNNSPRVCTTVGNGNWSDGVNWKDSIIPTSLDSVVVAHKMTLQSDVTVKSIYLASANAQIHVKNFVLKIQDGVIDEASNSSGAQIRTKSGGRVWYYGNIQNNVTDTIPMVVKVLHNLTIENRKILLTRDIGIAEELRIEGTGAISKTPGNHHLWYPNLKQIQLNSFSSLISSVSQTKMDTSKKQIVYKVSANKGFFPGASTPGWNDNIQTATDEAFTVNLPAPTQIDRLFVSETQTDTTIWKFFHHDIQYYVRMVILYSYSSTDVDTIPYEINTMNLRQTRVTTKNGNWNDNNTWKGGRIPAKNDKVAIKHSVNLDVDATVDSLDIGAHLTLKHGKVLAITGEVTRSSADVIDASVGTIKIVDGERTSPQMEFPSGLFEPFGVNNSANPGMQYLNRLIVEREAGVKLSTDMFIDSLILSKDVVLNRNGNELWLVNPMEGEGRISDPISEPQYTLSLVKRDSLQVEVSMSGYDLNKKGEFYFVKDGDNDNPITIQPSGRSAVGTGFKGNYGVTLGSIYSAVLGITVNGKTSKQGISGEFFIPTYRKSVQNGLWNSPGIWENNLVPVSADSVEINSNVSLTNDVATSRLILKSHLLSLGDKKFTTGRITDLGGKLATSKNGRLILRSSGTLPSSIYELYNLELGNNAKVKLENDLIVYDTLKLNTNTELDRLNNYRLWIGNKLDRATGANISNPTTSERVYVTKILNRSSVQFFGIIKSGYRLNTLSSGDVWFEASRTKDFSIKDFSGEGFPLTSSADTVSQQLFGLEQGVTYYYRMRVRALGTLFSFRDSTLTIPIDRRTIANGSWTNPATWENNIVPILGDNVTIKNAVELSGTNASVKTLTFETGGSLTLKSNLTITGSVTVKQGVTKPINASEGGLIIDGSTSSAMSIPREIESVATFEARSPVELKGDLVVTKLLRVGSLGKIDRGDSALYYGGVVVGLGFVNPSIPTLTFASPVYSTSTQYSITASLPKYITGKPVDAVLEFSENPSFTRVITAAAGTVPTVTNDAITQVTNVEKGKTYYVRLKLAHRSSGETIYFESIPRYVVTIPIRTESKQAGNWSSPTTWLNNIVPSPTDTVDIKHNVTLDTKSTSVAGLVLSDGTLTIDNTVLTVTNKIEAFSGKLATKKGGLAFGGITSSFLLPAQVQVLDTLTILPNTTVTLSGTLVVVDSIKIGTNSQLNKNKQSLWYTKEKSHAYGGNFNSSTKYRAVFKITGNDFSETDMVIEYSTNSNFTQSSSSNSVKGSLDSSEVEITIEKKKPIYLRAKITVFGKDLVYEGMPGFIKSEAKSAKNGRWSDKGTWVINVLPDAYEDVRLLHDVTVASTVFVDSLSIEGKLTISTGGRLTVRDVFTSNVNSLDFNGGALTFTQKSTSTPSVTLVANHFSSPPSLKSLLLNRNSGLVVNTNLLVSDSLIIESGRLDIGSHALTLNGTFLASISVINPITGSFGQNGFSVVVANSSVLADNIPKTQTVLNKLKIYRPSGLTLDAGLAIVDTLEVGTLAHQSIQLRRGKHRVVYKTFNSINGGTIVPPLNDISKVSFLNIVPQAANAGISITNSRSVSDFNSIPFSVTCWLSLPSANMSGIVLSKKDGNDGYELKMNNGDLVFEVGQTVTATSLFKLSDKVWYHVAAVYNGSVAKLYVNGVEVGRASGNIQSISNASLFVIGNNGGFSNAFLGGIDEVSVWRKELSADEIVSMMNSQLVGNEDALVANYRFDEKNDNVMDYSMNNYDGTTSNTQSPGSLIWVKSQAFLASANPLPKSIAKKAVPSTSPFSMDFVDEGSISFSGDANGSTDTVWAMYQTERTLPGVLDITLDSIKSTAGYWKFNSLDSVSIRNGFVSVPLEKINLGGWVDFDRLVWIYRRNSFDNWEFLGKNKEINALKSAIPIKMGGYMEFAIAVRRRTVQTITGGDWNNPSIWSSRQVPTKYDDIEIKHSVTVLGNSKLTTASFTVASNGKLTLSDSDTMMVYGSFDVLPQNGLSLSNQSRLVFTQTEGIDVTNVNTTNVATFGSLEISRDAIITLTEDIVINGDLSLNSGTLVSSSVITLLGNLSVISGKLGGNYVLKIPSSRTSDFSVPEKLYQVENLTIEKNTSLNADLIVKNRLTVDGNELNRRSTNAIPYGLVTGETVFQNGGSINPEISNDSSWSQSALRFLGSGGQTTRVDIQTNTEINEQLERGFTAEAWVKLSSYKEFATIMSKYLQNTGWSFQISTSGHLAFYYYSVAGEENLVAEQFSLRLGKWYHVAVTFLEPNVCLYINGVLVGKKTNANRLFLSNGRLAIGGADRAGYNFDGSIDEVRIWNTIQDAKGLRSNMNKQVKHDDPNLLLYLRLDEAVGTVVFDYSLSNLQGVFSASGINWSRSGAVLKDSATNILDPKGGTVTFPNRTGNFVLSTTSNVPGLGNILFRGARSVPNLRMRTNIVYGKYTAYGGAVPLGVERVISEAGMWQVSPVDTIGKKLTELRLGIPLAQLPSFTEVEKQGLIFMVRRSPNQIWMPVSSTVIRDTLYTAENTVIYGFYEAVVALRQTLEITYLPIRFTNDPSVVSLGVKLQDNFGAVTYEVKFEVAGKSNFPSKGSSVLDEDTTVSTSYQLLKSDTVFISIFNLKSGKDYFSRAVVRIGGENGVVVKYNKILPFATVPPTGKPIDIKRITLPVGPTPLDGVSLSQRDKLPDELILKAEIKKASEIFTVRYDFSPYKMDGASSAVKPPQYWVIQGNNVEMENAELRFPTKLIRKIYGDTVSARWFRRENPDSLWKDVTATDENGNPTTGMREVNGVSYLYTKILSKFSDYMIALVESSPNILAYSKPQTYYQSARKVGDKVHTIVPVLFNTGSAETDLNLRWATQRDFSDVVDIKTPQKTKALPREGSLSFRIDGLDENKLYFYDITATNTQGGPIGLDVAYFITSEPIYSKIDTLFPASKKTPSRKYDLFGLNFSLSVRAIDNFLNRMYIQTDVYYVKPEENKHDGSIKSVMPYQWVVSGTTSYTGSDLYADRTVNRRLTDAHVLEDEKYVEILLDKILPKTVSGDSLVVLYRYDIGQIWQNLGGVVATDKETGFRYLRAVEKPFSILGQFSIGSVANSIPTIPADIDEFYVESLDNKQSRIRWRTRKEVRNQGYELIRYRKNETKIVASFLTHTSMNGRGSVIRDKVHAIYDNNLEIDSTYRYEIRLYDDVGRIYNSPAVANYTAKPTATEIVFENALHQNAPNPFNESTLIKYELKDDSNVLLEVFDILGRRVAVLENRRLPKGKHEVTLESRNLATGVYFCRLYAEAVVKHIKMILVR</sequence>
<dbReference type="GO" id="GO:0035599">
    <property type="term" value="F:aspartic acid methylthiotransferase activity"/>
    <property type="evidence" value="ECO:0007669"/>
    <property type="project" value="TreeGrafter"/>
</dbReference>
<evidence type="ECO:0000259" key="10">
    <source>
        <dbReference type="PROSITE" id="PS51449"/>
    </source>
</evidence>
<dbReference type="Pfam" id="PF00919">
    <property type="entry name" value="UPF0004"/>
    <property type="match status" value="1"/>
</dbReference>
<dbReference type="NCBIfam" id="TIGR00089">
    <property type="entry name" value="MiaB/RimO family radical SAM methylthiotransferase"/>
    <property type="match status" value="1"/>
</dbReference>
<keyword evidence="6" id="KW-0732">Signal</keyword>
<dbReference type="SUPFAM" id="SSF49899">
    <property type="entry name" value="Concanavalin A-like lectins/glucanases"/>
    <property type="match status" value="4"/>
</dbReference>
<evidence type="ECO:0000256" key="7">
    <source>
        <dbReference type="ARBA" id="ARBA00023004"/>
    </source>
</evidence>
<dbReference type="SMART" id="SM00729">
    <property type="entry name" value="Elp3"/>
    <property type="match status" value="1"/>
</dbReference>
<dbReference type="SMART" id="SM00282">
    <property type="entry name" value="LamG"/>
    <property type="match status" value="3"/>
</dbReference>
<dbReference type="Pfam" id="PF18693">
    <property type="entry name" value="TRAM_2"/>
    <property type="match status" value="1"/>
</dbReference>
<evidence type="ECO:0000313" key="12">
    <source>
        <dbReference type="EMBL" id="KAK3582585.1"/>
    </source>
</evidence>
<dbReference type="PANTHER" id="PTHR43837:SF1">
    <property type="entry name" value="RIBOSOMAL PROTEIN US12 METHYLTHIOTRANSFERASE RIMO"/>
    <property type="match status" value="1"/>
</dbReference>
<dbReference type="InterPro" id="IPR006558">
    <property type="entry name" value="LamG-like"/>
</dbReference>
<dbReference type="PROSITE" id="PS51918">
    <property type="entry name" value="RADICAL_SAM"/>
    <property type="match status" value="1"/>
</dbReference>
<keyword evidence="7" id="KW-0408">Iron</keyword>
<evidence type="ECO:0000256" key="1">
    <source>
        <dbReference type="ARBA" id="ARBA00001966"/>
    </source>
</evidence>
<dbReference type="PANTHER" id="PTHR43837">
    <property type="entry name" value="RIBOSOMAL PROTEIN S12 METHYLTHIOTRANSFERASE RIMO"/>
    <property type="match status" value="1"/>
</dbReference>
<accession>A0AAE0VMX7</accession>
<dbReference type="FunFam" id="3.80.30.20:FF:000001">
    <property type="entry name" value="tRNA-2-methylthio-N(6)-dimethylallyladenosine synthase 2"/>
    <property type="match status" value="1"/>
</dbReference>
<evidence type="ECO:0000256" key="8">
    <source>
        <dbReference type="ARBA" id="ARBA00023014"/>
    </source>
</evidence>
<proteinExistence type="inferred from homology"/>
<dbReference type="InterPro" id="IPR025524">
    <property type="entry name" value="DUF4412"/>
</dbReference>
<dbReference type="GO" id="GO:0006400">
    <property type="term" value="P:tRNA modification"/>
    <property type="evidence" value="ECO:0007669"/>
    <property type="project" value="InterPro"/>
</dbReference>
<feature type="domain" description="MTTase N-terminal" evidence="10">
    <location>
        <begin position="6"/>
        <end position="124"/>
    </location>
</feature>
<organism evidence="12 13">
    <name type="scientific">Potamilus streckersoni</name>
    <dbReference type="NCBI Taxonomy" id="2493646"/>
    <lineage>
        <taxon>Eukaryota</taxon>
        <taxon>Metazoa</taxon>
        <taxon>Spiralia</taxon>
        <taxon>Lophotrochozoa</taxon>
        <taxon>Mollusca</taxon>
        <taxon>Bivalvia</taxon>
        <taxon>Autobranchia</taxon>
        <taxon>Heteroconchia</taxon>
        <taxon>Palaeoheterodonta</taxon>
        <taxon>Unionida</taxon>
        <taxon>Unionoidea</taxon>
        <taxon>Unionidae</taxon>
        <taxon>Ambleminae</taxon>
        <taxon>Lampsilini</taxon>
        <taxon>Potamilus</taxon>
    </lineage>
</organism>
<dbReference type="NCBIfam" id="TIGR01125">
    <property type="entry name" value="30S ribosomal protein S12 methylthiotransferase RimO"/>
    <property type="match status" value="1"/>
</dbReference>
<dbReference type="HAMAP" id="MF_01865">
    <property type="entry name" value="MTTase_RimO"/>
    <property type="match status" value="1"/>
</dbReference>